<dbReference type="Proteomes" id="UP000010880">
    <property type="component" value="Chromosome"/>
</dbReference>
<keyword evidence="4" id="KW-0274">FAD</keyword>
<dbReference type="InterPro" id="IPR016156">
    <property type="entry name" value="FAD/NAD-linked_Rdtase_dimer_sf"/>
</dbReference>
<dbReference type="eggNOG" id="COG0446">
    <property type="taxonomic scope" value="Bacteria"/>
</dbReference>
<dbReference type="SUPFAM" id="SSF51905">
    <property type="entry name" value="FAD/NAD(P)-binding domain"/>
    <property type="match status" value="2"/>
</dbReference>
<dbReference type="InterPro" id="IPR036188">
    <property type="entry name" value="FAD/NAD-bd_sf"/>
</dbReference>
<feature type="domain" description="FAD/NAD(P)-binding" evidence="8">
    <location>
        <begin position="1"/>
        <end position="295"/>
    </location>
</feature>
<dbReference type="InterPro" id="IPR023753">
    <property type="entry name" value="FAD/NAD-binding_dom"/>
</dbReference>
<dbReference type="PATRIC" id="fig|748449.3.peg.1257"/>
<dbReference type="PRINTS" id="PR00368">
    <property type="entry name" value="FADPNR"/>
</dbReference>
<dbReference type="SUPFAM" id="SSF55424">
    <property type="entry name" value="FAD/NAD-linked reductases, dimerisation (C-terminal) domain"/>
    <property type="match status" value="1"/>
</dbReference>
<dbReference type="Gene3D" id="3.50.50.60">
    <property type="entry name" value="FAD/NAD(P)-binding domain"/>
    <property type="match status" value="2"/>
</dbReference>
<dbReference type="Pfam" id="PF02852">
    <property type="entry name" value="Pyr_redox_dim"/>
    <property type="match status" value="1"/>
</dbReference>
<reference evidence="10" key="1">
    <citation type="submission" date="2012-02" db="EMBL/GenBank/DDBJ databases">
        <title>The complete genome of Halobacteroides halobius DSM 5150.</title>
        <authorList>
            <person name="Lucas S."/>
            <person name="Copeland A."/>
            <person name="Lapidus A."/>
            <person name="Glavina del Rio T."/>
            <person name="Dalin E."/>
            <person name="Tice H."/>
            <person name="Bruce D."/>
            <person name="Goodwin L."/>
            <person name="Pitluck S."/>
            <person name="Peters L."/>
            <person name="Mikhailova N."/>
            <person name="Gu W."/>
            <person name="Kyrpides N."/>
            <person name="Mavromatis K."/>
            <person name="Ivanova N."/>
            <person name="Brettin T."/>
            <person name="Detter J.C."/>
            <person name="Han C."/>
            <person name="Larimer F."/>
            <person name="Land M."/>
            <person name="Hauser L."/>
            <person name="Markowitz V."/>
            <person name="Cheng J.-F."/>
            <person name="Hugenholtz P."/>
            <person name="Woyke T."/>
            <person name="Wu D."/>
            <person name="Tindall B."/>
            <person name="Pomrenke H."/>
            <person name="Brambilla E."/>
            <person name="Klenk H.-P."/>
            <person name="Eisen J.A."/>
        </authorList>
    </citation>
    <scope>NUCLEOTIDE SEQUENCE [LARGE SCALE GENOMIC DNA]</scope>
    <source>
        <strain evidence="10">ATCC 35273 / DSM 5150 / MD-1</strain>
    </source>
</reference>
<dbReference type="InterPro" id="IPR050260">
    <property type="entry name" value="FAD-bd_OxRdtase"/>
</dbReference>
<organism evidence="9 10">
    <name type="scientific">Halobacteroides halobius (strain ATCC 35273 / DSM 5150 / MD-1)</name>
    <dbReference type="NCBI Taxonomy" id="748449"/>
    <lineage>
        <taxon>Bacteria</taxon>
        <taxon>Bacillati</taxon>
        <taxon>Bacillota</taxon>
        <taxon>Clostridia</taxon>
        <taxon>Halanaerobiales</taxon>
        <taxon>Halobacteroidaceae</taxon>
        <taxon>Halobacteroides</taxon>
    </lineage>
</organism>
<dbReference type="OrthoDB" id="9802028at2"/>
<dbReference type="AlphaFoldDB" id="L0K9M9"/>
<evidence type="ECO:0000313" key="9">
    <source>
        <dbReference type="EMBL" id="AGB41245.1"/>
    </source>
</evidence>
<gene>
    <name evidence="9" type="ordered locus">Halha_1300</name>
</gene>
<evidence type="ECO:0000256" key="3">
    <source>
        <dbReference type="ARBA" id="ARBA00022630"/>
    </source>
</evidence>
<feature type="domain" description="Pyridine nucleotide-disulphide oxidoreductase dimerisation" evidence="7">
    <location>
        <begin position="330"/>
        <end position="431"/>
    </location>
</feature>
<sequence>MKIIVIGGVAAGTSTAAKAQRELPKAEITIFEQDSDISYSGCGLPYYISDLIEKREDVIVYTPERFEARKGPRVEAQHTVKKIIPDKKQVIVKNVLQNTEKKITYDKLVIATGAKPIVPRLAGVDLDNIFTLRNVNSADRIKEFITANKPQKAVIIGGGYIGLEMAESLLEYELDITVVEMADQLLTNFDRDMAEIIEENLTSKGIKIITNDGASEFKGEQKVNTVVTQSGQEIETDFVLLAIGVEPNVKLAKDANIELGSTGAIKVNKQMETSISDIYAAGDCVENNHLITNNPVWIPLGSTANKQGRVAGNSLAEVEDSFDGILGTAITKICNLAVARTGLTAREAKKEGYQIVTSTIKAGNHAGYYPGYKKINIKLIVDEITGKILGAQIIGETGVDKRIDVLATAIYNEMKADELIDLDLAYAPPFSVPKDGIMIAGLIANKKRE</sequence>
<dbReference type="PANTHER" id="PTHR43429">
    <property type="entry name" value="PYRIDINE NUCLEOTIDE-DISULFIDE OXIDOREDUCTASE DOMAIN-CONTAINING"/>
    <property type="match status" value="1"/>
</dbReference>
<dbReference type="HOGENOM" id="CLU_003291_1_2_9"/>
<dbReference type="STRING" id="748449.Halha_1300"/>
<evidence type="ECO:0000256" key="1">
    <source>
        <dbReference type="ARBA" id="ARBA00001974"/>
    </source>
</evidence>
<dbReference type="Pfam" id="PF07992">
    <property type="entry name" value="Pyr_redox_2"/>
    <property type="match status" value="1"/>
</dbReference>
<keyword evidence="3" id="KW-0285">Flavoprotein</keyword>
<keyword evidence="10" id="KW-1185">Reference proteome</keyword>
<dbReference type="EMBL" id="CP003359">
    <property type="protein sequence ID" value="AGB41245.1"/>
    <property type="molecule type" value="Genomic_DNA"/>
</dbReference>
<evidence type="ECO:0000256" key="5">
    <source>
        <dbReference type="ARBA" id="ARBA00023002"/>
    </source>
</evidence>
<evidence type="ECO:0000259" key="7">
    <source>
        <dbReference type="Pfam" id="PF02852"/>
    </source>
</evidence>
<evidence type="ECO:0000256" key="6">
    <source>
        <dbReference type="ARBA" id="ARBA00023284"/>
    </source>
</evidence>
<evidence type="ECO:0000256" key="4">
    <source>
        <dbReference type="ARBA" id="ARBA00022827"/>
    </source>
</evidence>
<keyword evidence="5" id="KW-0560">Oxidoreductase</keyword>
<evidence type="ECO:0000259" key="8">
    <source>
        <dbReference type="Pfam" id="PF07992"/>
    </source>
</evidence>
<dbReference type="RefSeq" id="WP_015326967.1">
    <property type="nucleotide sequence ID" value="NC_019978.1"/>
</dbReference>
<keyword evidence="6" id="KW-0676">Redox-active center</keyword>
<dbReference type="KEGG" id="hhl:Halha_1300"/>
<name>L0K9M9_HALHC</name>
<evidence type="ECO:0000313" key="10">
    <source>
        <dbReference type="Proteomes" id="UP000010880"/>
    </source>
</evidence>
<comment type="similarity">
    <text evidence="2">Belongs to the class-III pyridine nucleotide-disulfide oxidoreductase family.</text>
</comment>
<evidence type="ECO:0000256" key="2">
    <source>
        <dbReference type="ARBA" id="ARBA00009130"/>
    </source>
</evidence>
<accession>L0K9M9</accession>
<dbReference type="PANTHER" id="PTHR43429:SF1">
    <property type="entry name" value="NAD(P)H SULFUR OXIDOREDUCTASE (COA-DEPENDENT)"/>
    <property type="match status" value="1"/>
</dbReference>
<dbReference type="PRINTS" id="PR00411">
    <property type="entry name" value="PNDRDTASEI"/>
</dbReference>
<dbReference type="InterPro" id="IPR004099">
    <property type="entry name" value="Pyr_nucl-diS_OxRdtase_dimer"/>
</dbReference>
<dbReference type="GO" id="GO:0016491">
    <property type="term" value="F:oxidoreductase activity"/>
    <property type="evidence" value="ECO:0007669"/>
    <property type="project" value="UniProtKB-KW"/>
</dbReference>
<protein>
    <submittedName>
        <fullName evidence="9">NAD(FAD)-dependent dehydrogenase</fullName>
    </submittedName>
</protein>
<comment type="cofactor">
    <cofactor evidence="1">
        <name>FAD</name>
        <dbReference type="ChEBI" id="CHEBI:57692"/>
    </cofactor>
</comment>
<proteinExistence type="inferred from homology"/>